<dbReference type="SUPFAM" id="SSF53474">
    <property type="entry name" value="alpha/beta-Hydrolases"/>
    <property type="match status" value="1"/>
</dbReference>
<dbReference type="Gene3D" id="3.40.50.1820">
    <property type="entry name" value="alpha/beta hydrolase"/>
    <property type="match status" value="1"/>
</dbReference>
<dbReference type="EMBL" id="DSVL01000281">
    <property type="protein sequence ID" value="HFH29664.1"/>
    <property type="molecule type" value="Genomic_DNA"/>
</dbReference>
<dbReference type="AlphaFoldDB" id="A0A7C3IHL5"/>
<evidence type="ECO:0000313" key="1">
    <source>
        <dbReference type="EMBL" id="HFH29664.1"/>
    </source>
</evidence>
<name>A0A7C3IHL5_9SPIR</name>
<sequence length="323" mass="35800">MDIRGLGDYARSLEAQLQAHPPVVHPLGPSPAAVPQAAMSASPIERQPLNRWKLSVSNQVIIGEGLTFPAPEGSTLGPSYFYYFHPEHTQGSKVILWAPGFGVSDLAFLFIKRFFRIELELGWDVLVWVPPYHLERQTPGKKSGEGLISSNLNDLVANMGASVRELDMALWWLKQNGYKRIGAWGGSFGAANLLLLAQDTELDHLAIMIPLLDWNTIWVSSPFAGIQKQFESAGIPAAEVESVLASISPRYARPPKIKTDRIQVLIADYDQLTPLSITNEYVGRLGFQGGPLPQVHHFRESHSTILMNGGVYRAYKEFLQAMK</sequence>
<proteinExistence type="predicted"/>
<evidence type="ECO:0008006" key="2">
    <source>
        <dbReference type="Google" id="ProtNLM"/>
    </source>
</evidence>
<gene>
    <name evidence="1" type="ORF">ENS59_09165</name>
</gene>
<organism evidence="1">
    <name type="scientific">Gracilinema caldarium</name>
    <dbReference type="NCBI Taxonomy" id="215591"/>
    <lineage>
        <taxon>Bacteria</taxon>
        <taxon>Pseudomonadati</taxon>
        <taxon>Spirochaetota</taxon>
        <taxon>Spirochaetia</taxon>
        <taxon>Spirochaetales</taxon>
        <taxon>Breznakiellaceae</taxon>
        <taxon>Gracilinema</taxon>
    </lineage>
</organism>
<protein>
    <recommendedName>
        <fullName evidence="2">Peptidase S9 prolyl oligopeptidase catalytic domain-containing protein</fullName>
    </recommendedName>
</protein>
<accession>A0A7C3IHL5</accession>
<reference evidence="1" key="1">
    <citation type="journal article" date="2020" name="mSystems">
        <title>Genome- and Community-Level Interaction Insights into Carbon Utilization and Element Cycling Functions of Hydrothermarchaeota in Hydrothermal Sediment.</title>
        <authorList>
            <person name="Zhou Z."/>
            <person name="Liu Y."/>
            <person name="Xu W."/>
            <person name="Pan J."/>
            <person name="Luo Z.H."/>
            <person name="Li M."/>
        </authorList>
    </citation>
    <scope>NUCLEOTIDE SEQUENCE [LARGE SCALE GENOMIC DNA]</scope>
    <source>
        <strain evidence="1">SpSt-503</strain>
    </source>
</reference>
<dbReference type="InterPro" id="IPR029058">
    <property type="entry name" value="AB_hydrolase_fold"/>
</dbReference>
<comment type="caution">
    <text evidence="1">The sequence shown here is derived from an EMBL/GenBank/DDBJ whole genome shotgun (WGS) entry which is preliminary data.</text>
</comment>